<comment type="caution">
    <text evidence="1">The sequence shown here is derived from an EMBL/GenBank/DDBJ whole genome shotgun (WGS) entry which is preliminary data.</text>
</comment>
<dbReference type="Proteomes" id="UP000551327">
    <property type="component" value="Unassembled WGS sequence"/>
</dbReference>
<protein>
    <submittedName>
        <fullName evidence="1">DUF1826 domain-containing protein</fullName>
    </submittedName>
</protein>
<proteinExistence type="predicted"/>
<name>A0A7X1FWT7_9SPHN</name>
<evidence type="ECO:0000313" key="2">
    <source>
        <dbReference type="Proteomes" id="UP000551327"/>
    </source>
</evidence>
<dbReference type="Pfam" id="PF08856">
    <property type="entry name" value="DUF1826"/>
    <property type="match status" value="1"/>
</dbReference>
<organism evidence="1 2">
    <name type="scientific">Novosphingobium piscinae</name>
    <dbReference type="NCBI Taxonomy" id="1507448"/>
    <lineage>
        <taxon>Bacteria</taxon>
        <taxon>Pseudomonadati</taxon>
        <taxon>Pseudomonadota</taxon>
        <taxon>Alphaproteobacteria</taxon>
        <taxon>Sphingomonadales</taxon>
        <taxon>Sphingomonadaceae</taxon>
        <taxon>Novosphingobium</taxon>
    </lineage>
</organism>
<dbReference type="EMBL" id="JACLAX010000003">
    <property type="protein sequence ID" value="MBC2668425.1"/>
    <property type="molecule type" value="Genomic_DNA"/>
</dbReference>
<reference evidence="1 2" key="1">
    <citation type="submission" date="2020-08" db="EMBL/GenBank/DDBJ databases">
        <title>The genome sequence of type strain Novosphingobium piscinae KCTC 42194.</title>
        <authorList>
            <person name="Liu Y."/>
        </authorList>
    </citation>
    <scope>NUCLEOTIDE SEQUENCE [LARGE SCALE GENOMIC DNA]</scope>
    <source>
        <strain evidence="1 2">KCTC 42194</strain>
    </source>
</reference>
<dbReference type="RefSeq" id="WP_185678307.1">
    <property type="nucleotide sequence ID" value="NZ_JACLAX010000003.1"/>
</dbReference>
<evidence type="ECO:0000313" key="1">
    <source>
        <dbReference type="EMBL" id="MBC2668425.1"/>
    </source>
</evidence>
<dbReference type="AlphaFoldDB" id="A0A7X1FWT7"/>
<keyword evidence="2" id="KW-1185">Reference proteome</keyword>
<accession>A0A7X1FWT7</accession>
<gene>
    <name evidence="1" type="ORF">H7F53_04620</name>
</gene>
<sequence length="195" mass="21110">MPVATLSTQGARWQEIRLPDRPILIEPRAIAELEALAQPLALAAPREWRGEGPLAAAVAALGDLPAALRDDISALVARFAALLGLSEVRIRLEAINTNACRKIHADYTDVRLITTYFGPGTDYVPHGHEPIEANLKRLPAGTIALFKGRLFHDGHPPCFHRSPPVGDTGERRLVLVIDTPLEASRTGEAAFPLPC</sequence>
<dbReference type="InterPro" id="IPR014955">
    <property type="entry name" value="DUF1826"/>
</dbReference>